<dbReference type="Proteomes" id="UP000185739">
    <property type="component" value="Chromosome"/>
</dbReference>
<dbReference type="OrthoDB" id="8775977at2"/>
<name>A0A1H5Z347_9RHOO</name>
<organism evidence="1 2">
    <name type="scientific">Thauera chlorobenzoica</name>
    <dbReference type="NCBI Taxonomy" id="96773"/>
    <lineage>
        <taxon>Bacteria</taxon>
        <taxon>Pseudomonadati</taxon>
        <taxon>Pseudomonadota</taxon>
        <taxon>Betaproteobacteria</taxon>
        <taxon>Rhodocyclales</taxon>
        <taxon>Zoogloeaceae</taxon>
        <taxon>Thauera</taxon>
    </lineage>
</organism>
<dbReference type="STRING" id="96773.Tchl_2854"/>
<dbReference type="EMBL" id="CP018839">
    <property type="protein sequence ID" value="APR05677.1"/>
    <property type="molecule type" value="Genomic_DNA"/>
</dbReference>
<dbReference type="KEGG" id="tcl:Tchl_2854"/>
<accession>A0A1H5Z347</accession>
<proteinExistence type="predicted"/>
<reference evidence="1 2" key="1">
    <citation type="submission" date="2016-12" db="EMBL/GenBank/DDBJ databases">
        <title>Complete genome sequence of Thauera chlorobenzoica, a Betaproteobacterium degrading haloaromatics anaerobically to CO2 and halides.</title>
        <authorList>
            <person name="Goris T."/>
            <person name="Mergelsberg M."/>
            <person name="Boll M."/>
        </authorList>
    </citation>
    <scope>NUCLEOTIDE SEQUENCE [LARGE SCALE GENOMIC DNA]</scope>
    <source>
        <strain evidence="1 2">3CB1</strain>
    </source>
</reference>
<sequence length="145" mass="16404">MKPRRACFARPTFVDMMKAFGPVDAMLARLAEGWIHEIQGAAVFLNPQDGVWYEIPAALEGWIALWERLDARHRLQLDLDPVRKIVARLRYSTPIPPELVAQAQAVADQCKRAYRRMDLHEVGSVVKTQLIVNEAEQQGLTENAA</sequence>
<evidence type="ECO:0000313" key="2">
    <source>
        <dbReference type="Proteomes" id="UP000185739"/>
    </source>
</evidence>
<dbReference type="RefSeq" id="WP_075149015.1">
    <property type="nucleotide sequence ID" value="NZ_CP018839.1"/>
</dbReference>
<keyword evidence="2" id="KW-1185">Reference proteome</keyword>
<protein>
    <submittedName>
        <fullName evidence="1">Uncharacterized protein</fullName>
    </submittedName>
</protein>
<dbReference type="AlphaFoldDB" id="A0A1H5Z347"/>
<evidence type="ECO:0000313" key="1">
    <source>
        <dbReference type="EMBL" id="APR05677.1"/>
    </source>
</evidence>
<gene>
    <name evidence="1" type="ORF">Tchl_2854</name>
</gene>